<organism evidence="2">
    <name type="scientific">Leptocylindrus danicus</name>
    <dbReference type="NCBI Taxonomy" id="163516"/>
    <lineage>
        <taxon>Eukaryota</taxon>
        <taxon>Sar</taxon>
        <taxon>Stramenopiles</taxon>
        <taxon>Ochrophyta</taxon>
        <taxon>Bacillariophyta</taxon>
        <taxon>Coscinodiscophyceae</taxon>
        <taxon>Chaetocerotophycidae</taxon>
        <taxon>Leptocylindrales</taxon>
        <taxon>Leptocylindraceae</taxon>
        <taxon>Leptocylindrus</taxon>
    </lineage>
</organism>
<protein>
    <submittedName>
        <fullName evidence="2">Uncharacterized protein</fullName>
    </submittedName>
</protein>
<dbReference type="EMBL" id="HBGY01030894">
    <property type="protein sequence ID" value="CAD9608787.1"/>
    <property type="molecule type" value="Transcribed_RNA"/>
</dbReference>
<sequence length="131" mass="14988">MESAARFRSERRSACVVENSIDKAIYGGSYWLHSVFPVSEQHDQRGIKGVPILSILENSTRSHSFIRDKTTKFSRCLSRSMKGFYIRDNTAGLLPDEEECYDSLECLKSIDESYNPGFDVEDEEYNDGNED</sequence>
<evidence type="ECO:0000313" key="2">
    <source>
        <dbReference type="EMBL" id="CAD9608787.1"/>
    </source>
</evidence>
<evidence type="ECO:0000313" key="1">
    <source>
        <dbReference type="EMBL" id="CAD9608784.1"/>
    </source>
</evidence>
<dbReference type="AlphaFoldDB" id="A0A6U2S9G8"/>
<accession>A0A6U2S9G8</accession>
<name>A0A6U2S9G8_9STRA</name>
<proteinExistence type="predicted"/>
<reference evidence="2" key="1">
    <citation type="submission" date="2021-01" db="EMBL/GenBank/DDBJ databases">
        <authorList>
            <person name="Corre E."/>
            <person name="Pelletier E."/>
            <person name="Niang G."/>
            <person name="Scheremetjew M."/>
            <person name="Finn R."/>
            <person name="Kale V."/>
            <person name="Holt S."/>
            <person name="Cochrane G."/>
            <person name="Meng A."/>
            <person name="Brown T."/>
            <person name="Cohen L."/>
        </authorList>
    </citation>
    <scope>NUCLEOTIDE SEQUENCE</scope>
    <source>
        <strain evidence="2">B650</strain>
    </source>
</reference>
<gene>
    <name evidence="1" type="ORF">LDAN0321_LOCUS19234</name>
    <name evidence="2" type="ORF">LDAN0321_LOCUS19235</name>
</gene>
<dbReference type="EMBL" id="HBGY01030893">
    <property type="protein sequence ID" value="CAD9608784.1"/>
    <property type="molecule type" value="Transcribed_RNA"/>
</dbReference>